<evidence type="ECO:0000313" key="6">
    <source>
        <dbReference type="Proteomes" id="UP001500841"/>
    </source>
</evidence>
<proteinExistence type="predicted"/>
<dbReference type="Pfam" id="PF07702">
    <property type="entry name" value="UTRA"/>
    <property type="match status" value="1"/>
</dbReference>
<keyword evidence="3" id="KW-0804">Transcription</keyword>
<feature type="domain" description="HTH gntR-type" evidence="4">
    <location>
        <begin position="7"/>
        <end position="75"/>
    </location>
</feature>
<name>A0ABP7WZJ6_9SPHI</name>
<dbReference type="RefSeq" id="WP_345105399.1">
    <property type="nucleotide sequence ID" value="NZ_BAABCV010000009.1"/>
</dbReference>
<dbReference type="InterPro" id="IPR036388">
    <property type="entry name" value="WH-like_DNA-bd_sf"/>
</dbReference>
<evidence type="ECO:0000256" key="1">
    <source>
        <dbReference type="ARBA" id="ARBA00023015"/>
    </source>
</evidence>
<keyword evidence="6" id="KW-1185">Reference proteome</keyword>
<keyword evidence="1" id="KW-0805">Transcription regulation</keyword>
<dbReference type="Pfam" id="PF00392">
    <property type="entry name" value="GntR"/>
    <property type="match status" value="1"/>
</dbReference>
<dbReference type="InterPro" id="IPR036390">
    <property type="entry name" value="WH_DNA-bd_sf"/>
</dbReference>
<reference evidence="6" key="1">
    <citation type="journal article" date="2019" name="Int. J. Syst. Evol. Microbiol.">
        <title>The Global Catalogue of Microorganisms (GCM) 10K type strain sequencing project: providing services to taxonomists for standard genome sequencing and annotation.</title>
        <authorList>
            <consortium name="The Broad Institute Genomics Platform"/>
            <consortium name="The Broad Institute Genome Sequencing Center for Infectious Disease"/>
            <person name="Wu L."/>
            <person name="Ma J."/>
        </authorList>
    </citation>
    <scope>NUCLEOTIDE SEQUENCE [LARGE SCALE GENOMIC DNA]</scope>
    <source>
        <strain evidence="6">JCM 17085</strain>
    </source>
</reference>
<dbReference type="Gene3D" id="1.10.10.10">
    <property type="entry name" value="Winged helix-like DNA-binding domain superfamily/Winged helix DNA-binding domain"/>
    <property type="match status" value="1"/>
</dbReference>
<dbReference type="SUPFAM" id="SSF46785">
    <property type="entry name" value="Winged helix' DNA-binding domain"/>
    <property type="match status" value="1"/>
</dbReference>
<comment type="caution">
    <text evidence="5">The sequence shown here is derived from an EMBL/GenBank/DDBJ whole genome shotgun (WGS) entry which is preliminary data.</text>
</comment>
<evidence type="ECO:0000259" key="4">
    <source>
        <dbReference type="PROSITE" id="PS50949"/>
    </source>
</evidence>
<dbReference type="PANTHER" id="PTHR44846">
    <property type="entry name" value="MANNOSYL-D-GLYCERATE TRANSPORT/METABOLISM SYSTEM REPRESSOR MNGR-RELATED"/>
    <property type="match status" value="1"/>
</dbReference>
<dbReference type="Proteomes" id="UP001500841">
    <property type="component" value="Unassembled WGS sequence"/>
</dbReference>
<dbReference type="SMART" id="SM00866">
    <property type="entry name" value="UTRA"/>
    <property type="match status" value="1"/>
</dbReference>
<dbReference type="InterPro" id="IPR011663">
    <property type="entry name" value="UTRA"/>
</dbReference>
<dbReference type="CDD" id="cd07377">
    <property type="entry name" value="WHTH_GntR"/>
    <property type="match status" value="1"/>
</dbReference>
<dbReference type="SMART" id="SM00345">
    <property type="entry name" value="HTH_GNTR"/>
    <property type="match status" value="1"/>
</dbReference>
<protein>
    <submittedName>
        <fullName evidence="5">GntR family transcriptional regulator</fullName>
    </submittedName>
</protein>
<dbReference type="InterPro" id="IPR050679">
    <property type="entry name" value="Bact_HTH_transcr_reg"/>
</dbReference>
<accession>A0ABP7WZJ6</accession>
<dbReference type="Gene3D" id="3.40.1410.10">
    <property type="entry name" value="Chorismate lyase-like"/>
    <property type="match status" value="1"/>
</dbReference>
<dbReference type="InterPro" id="IPR028978">
    <property type="entry name" value="Chorismate_lyase_/UTRA_dom_sf"/>
</dbReference>
<organism evidence="5 6">
    <name type="scientific">Mucilaginibacter panaciglaebae</name>
    <dbReference type="NCBI Taxonomy" id="502331"/>
    <lineage>
        <taxon>Bacteria</taxon>
        <taxon>Pseudomonadati</taxon>
        <taxon>Bacteroidota</taxon>
        <taxon>Sphingobacteriia</taxon>
        <taxon>Sphingobacteriales</taxon>
        <taxon>Sphingobacteriaceae</taxon>
        <taxon>Mucilaginibacter</taxon>
    </lineage>
</organism>
<sequence>MSKKEVIHLYKKIIDDLKALIESGEYKKDDLLPSENELCKKYDTTRATIRQALSALANMGYITRKHGKGSIVSEPKSGLGILSLSGVTAGIGDRKLTTTILQKPIKKAWPDDFFFELDEDELNAGCIFFSRLRYINNHPVLYEETHITNIDLPHFSSRSLENRSLFKILKEHYKIEVKEGEQKIWAIHADKNISHLLNIKTTHPVVHMKRRLQTNNKGVRIYSSLYCNTEENFLQDSF</sequence>
<gene>
    <name evidence="5" type="ORF">GCM10022392_26800</name>
</gene>
<keyword evidence="2" id="KW-0238">DNA-binding</keyword>
<dbReference type="PANTHER" id="PTHR44846:SF1">
    <property type="entry name" value="MANNOSYL-D-GLYCERATE TRANSPORT_METABOLISM SYSTEM REPRESSOR MNGR-RELATED"/>
    <property type="match status" value="1"/>
</dbReference>
<dbReference type="InterPro" id="IPR000524">
    <property type="entry name" value="Tscrpt_reg_HTH_GntR"/>
</dbReference>
<evidence type="ECO:0000256" key="3">
    <source>
        <dbReference type="ARBA" id="ARBA00023163"/>
    </source>
</evidence>
<dbReference type="EMBL" id="BAABCV010000009">
    <property type="protein sequence ID" value="GAA4100795.1"/>
    <property type="molecule type" value="Genomic_DNA"/>
</dbReference>
<dbReference type="PROSITE" id="PS50949">
    <property type="entry name" value="HTH_GNTR"/>
    <property type="match status" value="1"/>
</dbReference>
<dbReference type="PRINTS" id="PR00035">
    <property type="entry name" value="HTHGNTR"/>
</dbReference>
<dbReference type="SUPFAM" id="SSF64288">
    <property type="entry name" value="Chorismate lyase-like"/>
    <property type="match status" value="1"/>
</dbReference>
<evidence type="ECO:0000256" key="2">
    <source>
        <dbReference type="ARBA" id="ARBA00023125"/>
    </source>
</evidence>
<evidence type="ECO:0000313" key="5">
    <source>
        <dbReference type="EMBL" id="GAA4100795.1"/>
    </source>
</evidence>